<dbReference type="Pfam" id="PF00440">
    <property type="entry name" value="TetR_N"/>
    <property type="match status" value="1"/>
</dbReference>
<evidence type="ECO:0000256" key="1">
    <source>
        <dbReference type="ARBA" id="ARBA00023125"/>
    </source>
</evidence>
<protein>
    <submittedName>
        <fullName evidence="4">TetR/AcrR family transcriptional regulator</fullName>
    </submittedName>
</protein>
<dbReference type="RefSeq" id="WP_212217208.1">
    <property type="nucleotide sequence ID" value="NZ_JAGUCO010000017.1"/>
</dbReference>
<organism evidence="4 5">
    <name type="scientific">Carboxylicivirga linearis</name>
    <dbReference type="NCBI Taxonomy" id="1628157"/>
    <lineage>
        <taxon>Bacteria</taxon>
        <taxon>Pseudomonadati</taxon>
        <taxon>Bacteroidota</taxon>
        <taxon>Bacteroidia</taxon>
        <taxon>Marinilabiliales</taxon>
        <taxon>Marinilabiliaceae</taxon>
        <taxon>Carboxylicivirga</taxon>
    </lineage>
</organism>
<proteinExistence type="predicted"/>
<sequence>MNTKPLTFQKWLEAAYKEFACYGPDFSLKALSGKAGLPRATFYYHFNNKEHLTEELLVYHCKVAEQFSNELKREVSELIPDLYEVMFRYKLNVRFHQQLLRNNHVEAFQNVYTRINTCSIEILLPFIRKYFNSDKSNVDLIEFFNTLTGAWYARINFKNCTVEYMCNLAIEIMEHTLGLYNHPKVKSL</sequence>
<keyword evidence="1 2" id="KW-0238">DNA-binding</keyword>
<comment type="caution">
    <text evidence="4">The sequence shown here is derived from an EMBL/GenBank/DDBJ whole genome shotgun (WGS) entry which is preliminary data.</text>
</comment>
<evidence type="ECO:0000313" key="5">
    <source>
        <dbReference type="Proteomes" id="UP000708576"/>
    </source>
</evidence>
<name>A0ABS5JYM8_9BACT</name>
<dbReference type="InterPro" id="IPR001647">
    <property type="entry name" value="HTH_TetR"/>
</dbReference>
<dbReference type="SUPFAM" id="SSF46689">
    <property type="entry name" value="Homeodomain-like"/>
    <property type="match status" value="1"/>
</dbReference>
<gene>
    <name evidence="4" type="ORF">KEM10_16885</name>
</gene>
<dbReference type="Proteomes" id="UP000708576">
    <property type="component" value="Unassembled WGS sequence"/>
</dbReference>
<feature type="domain" description="HTH tetR-type" evidence="3">
    <location>
        <begin position="5"/>
        <end position="64"/>
    </location>
</feature>
<keyword evidence="5" id="KW-1185">Reference proteome</keyword>
<accession>A0ABS5JYM8</accession>
<dbReference type="InterPro" id="IPR009057">
    <property type="entry name" value="Homeodomain-like_sf"/>
</dbReference>
<dbReference type="Gene3D" id="1.10.357.10">
    <property type="entry name" value="Tetracycline Repressor, domain 2"/>
    <property type="match status" value="1"/>
</dbReference>
<dbReference type="PROSITE" id="PS50977">
    <property type="entry name" value="HTH_TETR_2"/>
    <property type="match status" value="1"/>
</dbReference>
<evidence type="ECO:0000256" key="2">
    <source>
        <dbReference type="PROSITE-ProRule" id="PRU00335"/>
    </source>
</evidence>
<evidence type="ECO:0000313" key="4">
    <source>
        <dbReference type="EMBL" id="MBS2099966.1"/>
    </source>
</evidence>
<dbReference type="EMBL" id="JAGUCO010000017">
    <property type="protein sequence ID" value="MBS2099966.1"/>
    <property type="molecule type" value="Genomic_DNA"/>
</dbReference>
<evidence type="ECO:0000259" key="3">
    <source>
        <dbReference type="PROSITE" id="PS50977"/>
    </source>
</evidence>
<reference evidence="4 5" key="1">
    <citation type="journal article" date="2015" name="Int. J. Syst. Evol. Microbiol.">
        <title>Carboxylicivirga linearis sp. nov., isolated from a sea cucumber culture pond.</title>
        <authorList>
            <person name="Wang F.Q."/>
            <person name="Zhou Y.X."/>
            <person name="Lin X.Z."/>
            <person name="Chen G.J."/>
            <person name="Du Z.J."/>
        </authorList>
    </citation>
    <scope>NUCLEOTIDE SEQUENCE [LARGE SCALE GENOMIC DNA]</scope>
    <source>
        <strain evidence="4 5">FB218</strain>
    </source>
</reference>
<feature type="DNA-binding region" description="H-T-H motif" evidence="2">
    <location>
        <begin position="27"/>
        <end position="46"/>
    </location>
</feature>